<name>H5SMJ4_9BACT</name>
<dbReference type="InterPro" id="IPR036411">
    <property type="entry name" value="TorD-like_sf"/>
</dbReference>
<dbReference type="Pfam" id="PF02613">
    <property type="entry name" value="Nitrate_red_del"/>
    <property type="match status" value="1"/>
</dbReference>
<evidence type="ECO:0000313" key="2">
    <source>
        <dbReference type="EMBL" id="BAL57380.1"/>
    </source>
</evidence>
<keyword evidence="1" id="KW-0143">Chaperone</keyword>
<dbReference type="InterPro" id="IPR050289">
    <property type="entry name" value="TorD/DmsD_chaperones"/>
</dbReference>
<gene>
    <name evidence="2" type="ORF">HGMM_F50B12C27</name>
</gene>
<sequence length="205" mass="23557">MNEIELAFERSRRYAELARGFWRPDSAQSRRSLEYDRLFCHRTSVICPIYEVEYDRNRAVSQGPTLADIAGFYRAFGLELAVSERPDHMALELEFMSVLAYKEALALQNDLREHAEICRDAQKKFLEAHLGRWVGVFTDTLKRESQLEVYHTLGTELKTFIESECRRLAANPTTITALPEEADATEVRCPVTHTQPITADSRNIS</sequence>
<dbReference type="SUPFAM" id="SSF89155">
    <property type="entry name" value="TorD-like"/>
    <property type="match status" value="1"/>
</dbReference>
<reference evidence="2" key="1">
    <citation type="journal article" date="2005" name="Environ. Microbiol.">
        <title>Genetic and functional properties of uncultivated thermophilic crenarchaeotes from a subsurface gold mine as revealed by analysis of genome fragments.</title>
        <authorList>
            <person name="Nunoura T."/>
            <person name="Hirayama H."/>
            <person name="Takami H."/>
            <person name="Oida H."/>
            <person name="Nishi S."/>
            <person name="Shimamura S."/>
            <person name="Suzuki Y."/>
            <person name="Inagaki F."/>
            <person name="Takai K."/>
            <person name="Nealson K.H."/>
            <person name="Horikoshi K."/>
        </authorList>
    </citation>
    <scope>NUCLEOTIDE SEQUENCE</scope>
</reference>
<dbReference type="EMBL" id="AP011774">
    <property type="protein sequence ID" value="BAL57380.1"/>
    <property type="molecule type" value="Genomic_DNA"/>
</dbReference>
<evidence type="ECO:0000256" key="1">
    <source>
        <dbReference type="ARBA" id="ARBA00023186"/>
    </source>
</evidence>
<organism evidence="2">
    <name type="scientific">uncultured Acetothermia bacterium</name>
    <dbReference type="NCBI Taxonomy" id="236499"/>
    <lineage>
        <taxon>Bacteria</taxon>
        <taxon>Candidatus Bipolaricaulota</taxon>
        <taxon>environmental samples</taxon>
    </lineage>
</organism>
<dbReference type="PANTHER" id="PTHR34227:SF1">
    <property type="entry name" value="DIMETHYL SULFOXIDE REDUCTASE CHAPERONE-RELATED"/>
    <property type="match status" value="1"/>
</dbReference>
<reference evidence="2" key="2">
    <citation type="journal article" date="2012" name="PLoS ONE">
        <title>A Deeply Branching Thermophilic Bacterium with an Ancient Acetyl-CoA Pathway Dominates a Subsurface Ecosystem.</title>
        <authorList>
            <person name="Takami H."/>
            <person name="Noguchi H."/>
            <person name="Takaki Y."/>
            <person name="Uchiyama I."/>
            <person name="Toyoda A."/>
            <person name="Nishi S."/>
            <person name="Chee G.-J."/>
            <person name="Arai W."/>
            <person name="Nunoura T."/>
            <person name="Itoh T."/>
            <person name="Hattori M."/>
            <person name="Takai K."/>
        </authorList>
    </citation>
    <scope>NUCLEOTIDE SEQUENCE</scope>
</reference>
<proteinExistence type="predicted"/>
<dbReference type="PANTHER" id="PTHR34227">
    <property type="entry name" value="CHAPERONE PROTEIN YCDY"/>
    <property type="match status" value="1"/>
</dbReference>
<dbReference type="InterPro" id="IPR020945">
    <property type="entry name" value="DMSO/NO3_reduct_chaperone"/>
</dbReference>
<dbReference type="Gene3D" id="1.10.3480.10">
    <property type="entry name" value="TorD-like"/>
    <property type="match status" value="1"/>
</dbReference>
<accession>H5SMJ4</accession>
<dbReference type="AlphaFoldDB" id="H5SMJ4"/>
<protein>
    <submittedName>
        <fullName evidence="2">Cytoplasmic chaperone TorD</fullName>
    </submittedName>
</protein>